<reference evidence="5 6" key="1">
    <citation type="submission" date="2019-03" db="EMBL/GenBank/DDBJ databases">
        <title>Whole genome sequence of a novel Rubrobacter taiwanensis strain, isolated from Yellowstone National Park.</title>
        <authorList>
            <person name="Freed S."/>
            <person name="Ramaley R.F."/>
            <person name="Kyndt J.A."/>
        </authorList>
    </citation>
    <scope>NUCLEOTIDE SEQUENCE [LARGE SCALE GENOMIC DNA]</scope>
    <source>
        <strain evidence="5 6">Yellowstone</strain>
    </source>
</reference>
<dbReference type="InterPro" id="IPR036390">
    <property type="entry name" value="WH_DNA-bd_sf"/>
</dbReference>
<dbReference type="GO" id="GO:0003677">
    <property type="term" value="F:DNA binding"/>
    <property type="evidence" value="ECO:0007669"/>
    <property type="project" value="UniProtKB-KW"/>
</dbReference>
<accession>A0A4R1BPC7</accession>
<keyword evidence="3" id="KW-0804">Transcription</keyword>
<dbReference type="SUPFAM" id="SSF46785">
    <property type="entry name" value="Winged helix' DNA-binding domain"/>
    <property type="match status" value="1"/>
</dbReference>
<dbReference type="NCBIfam" id="NF033788">
    <property type="entry name" value="HTH_metalloreg"/>
    <property type="match status" value="1"/>
</dbReference>
<dbReference type="SMART" id="SM00418">
    <property type="entry name" value="HTH_ARSR"/>
    <property type="match status" value="1"/>
</dbReference>
<dbReference type="PANTHER" id="PTHR33154:SF18">
    <property type="entry name" value="ARSENICAL RESISTANCE OPERON REPRESSOR"/>
    <property type="match status" value="1"/>
</dbReference>
<dbReference type="InterPro" id="IPR001845">
    <property type="entry name" value="HTH_ArsR_DNA-bd_dom"/>
</dbReference>
<protein>
    <submittedName>
        <fullName evidence="5">Transcriptional regulator</fullName>
    </submittedName>
</protein>
<keyword evidence="1" id="KW-0805">Transcription regulation</keyword>
<evidence type="ECO:0000313" key="6">
    <source>
        <dbReference type="Proteomes" id="UP000295244"/>
    </source>
</evidence>
<dbReference type="Gene3D" id="1.10.10.10">
    <property type="entry name" value="Winged helix-like DNA-binding domain superfamily/Winged helix DNA-binding domain"/>
    <property type="match status" value="1"/>
</dbReference>
<name>A0A4R1BPC7_9ACTN</name>
<dbReference type="PRINTS" id="PR00778">
    <property type="entry name" value="HTHARSR"/>
</dbReference>
<sequence>MISSTAHPFPLSGVVAFAGSRHGSPFPVAPLVSAVLAAGGSVRVGCAPGVDAVVRSCCLLAVVVRASSFPGPPRARLAARTRVVVAGASALCVFPPAGGALGPGSSLTTRAILDFPLRRATLVVINQVNLIKRWFGLDECYSEIPRVRRGDLQLLPEGEASALAAYGKALGDPIRLQMVRLLEQREDLCTCEFEELLGLGQSKVSYHLKVLLKAGVVERELHGTWSHYSLRDPRLLERLGLLFSATHERNEALTA</sequence>
<evidence type="ECO:0000256" key="1">
    <source>
        <dbReference type="ARBA" id="ARBA00023015"/>
    </source>
</evidence>
<dbReference type="InterPro" id="IPR011991">
    <property type="entry name" value="ArsR-like_HTH"/>
</dbReference>
<gene>
    <name evidence="5" type="ORF">E0L93_04740</name>
</gene>
<organism evidence="5 6">
    <name type="scientific">Rubrobacter taiwanensis</name>
    <dbReference type="NCBI Taxonomy" id="185139"/>
    <lineage>
        <taxon>Bacteria</taxon>
        <taxon>Bacillati</taxon>
        <taxon>Actinomycetota</taxon>
        <taxon>Rubrobacteria</taxon>
        <taxon>Rubrobacterales</taxon>
        <taxon>Rubrobacteraceae</taxon>
        <taxon>Rubrobacter</taxon>
    </lineage>
</organism>
<evidence type="ECO:0000259" key="4">
    <source>
        <dbReference type="PROSITE" id="PS50987"/>
    </source>
</evidence>
<comment type="caution">
    <text evidence="5">The sequence shown here is derived from an EMBL/GenBank/DDBJ whole genome shotgun (WGS) entry which is preliminary data.</text>
</comment>
<dbReference type="GO" id="GO:0003700">
    <property type="term" value="F:DNA-binding transcription factor activity"/>
    <property type="evidence" value="ECO:0007669"/>
    <property type="project" value="InterPro"/>
</dbReference>
<evidence type="ECO:0000256" key="2">
    <source>
        <dbReference type="ARBA" id="ARBA00023125"/>
    </source>
</evidence>
<dbReference type="InterPro" id="IPR051081">
    <property type="entry name" value="HTH_MetalResp_TranReg"/>
</dbReference>
<dbReference type="PROSITE" id="PS50987">
    <property type="entry name" value="HTH_ARSR_2"/>
    <property type="match status" value="1"/>
</dbReference>
<dbReference type="InterPro" id="IPR036388">
    <property type="entry name" value="WH-like_DNA-bd_sf"/>
</dbReference>
<proteinExistence type="predicted"/>
<dbReference type="AlphaFoldDB" id="A0A4R1BPC7"/>
<evidence type="ECO:0000256" key="3">
    <source>
        <dbReference type="ARBA" id="ARBA00023163"/>
    </source>
</evidence>
<dbReference type="Proteomes" id="UP000295244">
    <property type="component" value="Unassembled WGS sequence"/>
</dbReference>
<dbReference type="CDD" id="cd00090">
    <property type="entry name" value="HTH_ARSR"/>
    <property type="match status" value="1"/>
</dbReference>
<keyword evidence="6" id="KW-1185">Reference proteome</keyword>
<feature type="domain" description="HTH arsR-type" evidence="4">
    <location>
        <begin position="155"/>
        <end position="250"/>
    </location>
</feature>
<dbReference type="PANTHER" id="PTHR33154">
    <property type="entry name" value="TRANSCRIPTIONAL REGULATOR, ARSR FAMILY"/>
    <property type="match status" value="1"/>
</dbReference>
<dbReference type="EMBL" id="SKBU01000008">
    <property type="protein sequence ID" value="TCJ19460.1"/>
    <property type="molecule type" value="Genomic_DNA"/>
</dbReference>
<dbReference type="OrthoDB" id="9798835at2"/>
<dbReference type="Pfam" id="PF01022">
    <property type="entry name" value="HTH_5"/>
    <property type="match status" value="1"/>
</dbReference>
<keyword evidence="2" id="KW-0238">DNA-binding</keyword>
<evidence type="ECO:0000313" key="5">
    <source>
        <dbReference type="EMBL" id="TCJ19460.1"/>
    </source>
</evidence>